<gene>
    <name evidence="1" type="ORF">C470_00510</name>
</gene>
<accession>M0P5P1</accession>
<dbReference type="Proteomes" id="UP000011581">
    <property type="component" value="Unassembled WGS sequence"/>
</dbReference>
<comment type="caution">
    <text evidence="1">The sequence shown here is derived from an EMBL/GenBank/DDBJ whole genome shotgun (WGS) entry which is preliminary data.</text>
</comment>
<reference evidence="1 2" key="1">
    <citation type="journal article" date="2014" name="PLoS Genet.">
        <title>Phylogenetically driven sequencing of extremely halophilic archaea reveals strategies for static and dynamic osmo-response.</title>
        <authorList>
            <person name="Becker E.A."/>
            <person name="Seitzer P.M."/>
            <person name="Tritt A."/>
            <person name="Larsen D."/>
            <person name="Krusor M."/>
            <person name="Yao A.I."/>
            <person name="Wu D."/>
            <person name="Madern D."/>
            <person name="Eisen J.A."/>
            <person name="Darling A.E."/>
            <person name="Facciotti M.T."/>
        </authorList>
    </citation>
    <scope>NUCLEOTIDE SEQUENCE [LARGE SCALE GENOMIC DNA]</scope>
    <source>
        <strain evidence="1 2">JCM 13561</strain>
    </source>
</reference>
<name>M0P5P1_9EURY</name>
<sequence>MPYAFYQKTADGFIRLLVLLGAFQDPLSQLLAPAEHVESVPVLSFDTLPQEPPDGVGLRLALLAGSLDRLTEIVRCADLVEDVALASLDGFGEEPPDDLFLALVFVARVLQLRTNAVRHPQASVEGHLANREAVVEDLSNQLRLRPSLLAVGVHLLEALQKLPSHLSADHAFHGV</sequence>
<evidence type="ECO:0000313" key="2">
    <source>
        <dbReference type="Proteomes" id="UP000011581"/>
    </source>
</evidence>
<dbReference type="AlphaFoldDB" id="M0P5P1"/>
<protein>
    <submittedName>
        <fullName evidence="1">Uncharacterized protein</fullName>
    </submittedName>
</protein>
<dbReference type="PATRIC" id="fig|1227483.3.peg.79"/>
<proteinExistence type="predicted"/>
<organism evidence="1 2">
    <name type="scientific">Halorubrum distributum JCM 13561</name>
    <dbReference type="NCBI Taxonomy" id="1227483"/>
    <lineage>
        <taxon>Archaea</taxon>
        <taxon>Methanobacteriati</taxon>
        <taxon>Methanobacteriota</taxon>
        <taxon>Stenosarchaea group</taxon>
        <taxon>Halobacteria</taxon>
        <taxon>Halobacteriales</taxon>
        <taxon>Haloferacaceae</taxon>
        <taxon>Halorubrum</taxon>
        <taxon>Halorubrum distributum group</taxon>
    </lineage>
</organism>
<evidence type="ECO:0000313" key="1">
    <source>
        <dbReference type="EMBL" id="EMA64849.1"/>
    </source>
</evidence>
<dbReference type="EMBL" id="AOJF01000015">
    <property type="protein sequence ID" value="EMA64849.1"/>
    <property type="molecule type" value="Genomic_DNA"/>
</dbReference>